<accession>A0A1S6JH40</accession>
<feature type="compositionally biased region" description="Low complexity" evidence="1">
    <location>
        <begin position="54"/>
        <end position="68"/>
    </location>
</feature>
<sequence>MATALDPRPGGTAAAEIAERAVPSGRGVAEPVPGRARGLPGRLTALAAAGGSWRANGTTTARPRAGTGPEEEWRS</sequence>
<keyword evidence="3" id="KW-1185">Reference proteome</keyword>
<gene>
    <name evidence="2" type="ORF">B1H29_33080</name>
</gene>
<evidence type="ECO:0000313" key="2">
    <source>
        <dbReference type="EMBL" id="AQS71081.1"/>
    </source>
</evidence>
<evidence type="ECO:0000256" key="1">
    <source>
        <dbReference type="SAM" id="MobiDB-lite"/>
    </source>
</evidence>
<dbReference type="Proteomes" id="UP000189443">
    <property type="component" value="Chromosome"/>
</dbReference>
<dbReference type="EMBL" id="CP019724">
    <property type="protein sequence ID" value="AQS71081.1"/>
    <property type="molecule type" value="Genomic_DNA"/>
</dbReference>
<dbReference type="AlphaFoldDB" id="A0A1S6JH40"/>
<proteinExistence type="predicted"/>
<feature type="region of interest" description="Disordered" evidence="1">
    <location>
        <begin position="1"/>
        <end position="75"/>
    </location>
</feature>
<reference evidence="2 3" key="1">
    <citation type="submission" date="2017-02" db="EMBL/GenBank/DDBJ databases">
        <title>Streptomyces pactum ACT12 Genome sequencing and assembly.</title>
        <authorList>
            <person name="Xue Q."/>
            <person name="Yan X."/>
            <person name="Jia L."/>
            <person name="Yan H."/>
        </authorList>
    </citation>
    <scope>NUCLEOTIDE SEQUENCE [LARGE SCALE GENOMIC DNA]</scope>
    <source>
        <strain evidence="2 3">ACT12</strain>
    </source>
</reference>
<organism evidence="2 3">
    <name type="scientific">Streptomyces pactum</name>
    <dbReference type="NCBI Taxonomy" id="68249"/>
    <lineage>
        <taxon>Bacteria</taxon>
        <taxon>Bacillati</taxon>
        <taxon>Actinomycetota</taxon>
        <taxon>Actinomycetes</taxon>
        <taxon>Kitasatosporales</taxon>
        <taxon>Streptomycetaceae</taxon>
        <taxon>Streptomyces</taxon>
    </lineage>
</organism>
<dbReference type="KEGG" id="spac:B1H29_33080"/>
<protein>
    <submittedName>
        <fullName evidence="2">Uncharacterized protein</fullName>
    </submittedName>
</protein>
<evidence type="ECO:0000313" key="3">
    <source>
        <dbReference type="Proteomes" id="UP000189443"/>
    </source>
</evidence>
<name>A0A1S6JH40_9ACTN</name>